<dbReference type="InterPro" id="IPR057600">
    <property type="entry name" value="TORTIFOLIA1/SINE1-2_N"/>
</dbReference>
<proteinExistence type="predicted"/>
<dbReference type="FunFam" id="1.25.10.10:FF:000549">
    <property type="entry name" value="ARM repeat superfamily protein"/>
    <property type="match status" value="1"/>
</dbReference>
<dbReference type="AlphaFoldDB" id="A0AAN8UZY2"/>
<dbReference type="InterPro" id="IPR011989">
    <property type="entry name" value="ARM-like"/>
</dbReference>
<dbReference type="PANTHER" id="PTHR31355:SF8">
    <property type="entry name" value="TORTIFOLIA1-LIKE PROTEIN 3"/>
    <property type="match status" value="1"/>
</dbReference>
<dbReference type="SUPFAM" id="SSF48371">
    <property type="entry name" value="ARM repeat"/>
    <property type="match status" value="1"/>
</dbReference>
<feature type="compositionally biased region" description="Basic and acidic residues" evidence="2">
    <location>
        <begin position="360"/>
        <end position="370"/>
    </location>
</feature>
<dbReference type="InterPro" id="IPR016024">
    <property type="entry name" value="ARM-type_fold"/>
</dbReference>
<dbReference type="Gene3D" id="1.25.10.10">
    <property type="entry name" value="Leucine-rich Repeat Variant"/>
    <property type="match status" value="1"/>
</dbReference>
<gene>
    <name evidence="4" type="ORF">RJ641_009231</name>
</gene>
<dbReference type="PROSITE" id="PS50077">
    <property type="entry name" value="HEAT_REPEAT"/>
    <property type="match status" value="1"/>
</dbReference>
<sequence>FKRPKAKLPQLPPSPSPAKFPNATTVHGSGTSPITLFLSLSKFLRFISSLSFCTMSNRKPPPTQSPTTAARDLKHRVFACLNKLSDRDTHSIASTELESIAKTLSSDSFSPFLSCLQSTDSSDKSPVRQQCVKLITFLSLTHGNSLSPHLSKLLSAVVRRLRDSDSAVRTACVAAVSTIASHVTKPPFSSISKPLIESLFTEQDLNSQTGFAMCLAAAIESSPEPDLEQLEKLLPRLVKLAKCESFKAKSAVLSLIGSVIGAVGCESPSVKKNLVSCLSEFLCSEDWTARKSASESLAKLAVVERDSLSEFKSSCLKLFESRRFDKVKAVRELMNQLLEEWKKVPDESEAVSTPPQSHSSSRDITSDDRYPPGCKNSGINGTEALKTMTRRGSTRTLHPASPSPATGKRSLLKSSDKKTSSSFQKLNRKKISEQKFEVAEVFEDDHNGKDNRKRFSKPEAKQVNKNLDEKMQKSGGFRSGSRVAPCSDDGPESTVVVSNYTEDIPWNHKECEELSLIRKQLLQIESQQSSLLDLLQKFMGSSQNGMQSLETRVQGLEMALDEISFDLAMTSGRMSNAESAVTTCCIFPGADFLSSKLRRRAEGRHSVSRFSSFGGTASVGTVRDMGNNNSQLCNMQKRRFRSQEGGGFIVNPLAEIHSNSRRISYGHTNGITQNINFTS</sequence>
<dbReference type="GO" id="GO:0005874">
    <property type="term" value="C:microtubule"/>
    <property type="evidence" value="ECO:0007669"/>
    <property type="project" value="InterPro"/>
</dbReference>
<keyword evidence="5" id="KW-1185">Reference proteome</keyword>
<feature type="region of interest" description="Disordered" evidence="2">
    <location>
        <begin position="442"/>
        <end position="492"/>
    </location>
</feature>
<feature type="non-terminal residue" evidence="4">
    <location>
        <position position="1"/>
    </location>
</feature>
<feature type="compositionally biased region" description="Basic and acidic residues" evidence="2">
    <location>
        <begin position="456"/>
        <end position="472"/>
    </location>
</feature>
<dbReference type="Pfam" id="PF24714">
    <property type="entry name" value="TOR1L1_N"/>
    <property type="match status" value="1"/>
</dbReference>
<protein>
    <submittedName>
        <fullName evidence="4">HEAT repeat</fullName>
    </submittedName>
</protein>
<dbReference type="InterPro" id="IPR033337">
    <property type="entry name" value="TORTIFOLIA1/SINE1-2"/>
</dbReference>
<name>A0AAN8UZY2_9MAGN</name>
<evidence type="ECO:0000313" key="4">
    <source>
        <dbReference type="EMBL" id="KAK6924905.1"/>
    </source>
</evidence>
<feature type="region of interest" description="Disordered" evidence="2">
    <location>
        <begin position="344"/>
        <end position="427"/>
    </location>
</feature>
<feature type="region of interest" description="Disordered" evidence="2">
    <location>
        <begin position="1"/>
        <end position="25"/>
    </location>
</feature>
<dbReference type="PANTHER" id="PTHR31355">
    <property type="entry name" value="MICROTUBULE-ASSOCIATED PROTEIN TORTIFOLIA1"/>
    <property type="match status" value="1"/>
</dbReference>
<evidence type="ECO:0000313" key="5">
    <source>
        <dbReference type="Proteomes" id="UP001370490"/>
    </source>
</evidence>
<evidence type="ECO:0000256" key="1">
    <source>
        <dbReference type="PROSITE-ProRule" id="PRU00103"/>
    </source>
</evidence>
<feature type="compositionally biased region" description="Polar residues" evidence="2">
    <location>
        <begin position="350"/>
        <end position="359"/>
    </location>
</feature>
<reference evidence="4 5" key="1">
    <citation type="submission" date="2023-12" db="EMBL/GenBank/DDBJ databases">
        <title>A high-quality genome assembly for Dillenia turbinata (Dilleniales).</title>
        <authorList>
            <person name="Chanderbali A."/>
        </authorList>
    </citation>
    <scope>NUCLEOTIDE SEQUENCE [LARGE SCALE GENOMIC DNA]</scope>
    <source>
        <strain evidence="4">LSX21</strain>
        <tissue evidence="4">Leaf</tissue>
    </source>
</reference>
<dbReference type="Proteomes" id="UP001370490">
    <property type="component" value="Unassembled WGS sequence"/>
</dbReference>
<dbReference type="GO" id="GO:0008017">
    <property type="term" value="F:microtubule binding"/>
    <property type="evidence" value="ECO:0007669"/>
    <property type="project" value="InterPro"/>
</dbReference>
<evidence type="ECO:0000259" key="3">
    <source>
        <dbReference type="Pfam" id="PF24714"/>
    </source>
</evidence>
<dbReference type="InterPro" id="IPR021133">
    <property type="entry name" value="HEAT_type_2"/>
</dbReference>
<accession>A0AAN8UZY2</accession>
<evidence type="ECO:0000256" key="2">
    <source>
        <dbReference type="SAM" id="MobiDB-lite"/>
    </source>
</evidence>
<organism evidence="4 5">
    <name type="scientific">Dillenia turbinata</name>
    <dbReference type="NCBI Taxonomy" id="194707"/>
    <lineage>
        <taxon>Eukaryota</taxon>
        <taxon>Viridiplantae</taxon>
        <taxon>Streptophyta</taxon>
        <taxon>Embryophyta</taxon>
        <taxon>Tracheophyta</taxon>
        <taxon>Spermatophyta</taxon>
        <taxon>Magnoliopsida</taxon>
        <taxon>eudicotyledons</taxon>
        <taxon>Gunneridae</taxon>
        <taxon>Pentapetalae</taxon>
        <taxon>Dilleniales</taxon>
        <taxon>Dilleniaceae</taxon>
        <taxon>Dillenia</taxon>
    </lineage>
</organism>
<feature type="repeat" description="HEAT" evidence="1">
    <location>
        <begin position="153"/>
        <end position="190"/>
    </location>
</feature>
<dbReference type="EMBL" id="JBAMMX010000016">
    <property type="protein sequence ID" value="KAK6924905.1"/>
    <property type="molecule type" value="Genomic_DNA"/>
</dbReference>
<feature type="domain" description="TORTIFOLIA1/SINE1-2 N-terminal" evidence="3">
    <location>
        <begin position="72"/>
        <end position="343"/>
    </location>
</feature>
<comment type="caution">
    <text evidence="4">The sequence shown here is derived from an EMBL/GenBank/DDBJ whole genome shotgun (WGS) entry which is preliminary data.</text>
</comment>